<organism evidence="2 3">
    <name type="scientific">Roseivirga spongicola</name>
    <dbReference type="NCBI Taxonomy" id="333140"/>
    <lineage>
        <taxon>Bacteria</taxon>
        <taxon>Pseudomonadati</taxon>
        <taxon>Bacteroidota</taxon>
        <taxon>Cytophagia</taxon>
        <taxon>Cytophagales</taxon>
        <taxon>Roseivirgaceae</taxon>
        <taxon>Roseivirga</taxon>
    </lineage>
</organism>
<evidence type="ECO:0000259" key="1">
    <source>
        <dbReference type="Pfam" id="PF00753"/>
    </source>
</evidence>
<dbReference type="InterPro" id="IPR036866">
    <property type="entry name" value="RibonucZ/Hydroxyglut_hydro"/>
</dbReference>
<dbReference type="InterPro" id="IPR001279">
    <property type="entry name" value="Metallo-B-lactamas"/>
</dbReference>
<dbReference type="InterPro" id="IPR050698">
    <property type="entry name" value="MBL"/>
</dbReference>
<dbReference type="NCBIfam" id="TIGR04122">
    <property type="entry name" value="Xnuc_lig_assoc"/>
    <property type="match status" value="1"/>
</dbReference>
<evidence type="ECO:0000313" key="3">
    <source>
        <dbReference type="Proteomes" id="UP000075606"/>
    </source>
</evidence>
<dbReference type="Gene3D" id="3.60.15.10">
    <property type="entry name" value="Ribonuclease Z/Hydroxyacylglutathione hydrolase-like"/>
    <property type="match status" value="1"/>
</dbReference>
<dbReference type="SUPFAM" id="SSF56281">
    <property type="entry name" value="Metallo-hydrolase/oxidoreductase"/>
    <property type="match status" value="1"/>
</dbReference>
<keyword evidence="3" id="KW-1185">Reference proteome</keyword>
<dbReference type="InterPro" id="IPR026360">
    <property type="entry name" value="Xnuc_lig_assoc"/>
</dbReference>
<dbReference type="Proteomes" id="UP000075606">
    <property type="component" value="Unassembled WGS sequence"/>
</dbReference>
<dbReference type="PANTHER" id="PTHR11203">
    <property type="entry name" value="CLEAVAGE AND POLYADENYLATION SPECIFICITY FACTOR FAMILY MEMBER"/>
    <property type="match status" value="1"/>
</dbReference>
<dbReference type="OrthoDB" id="9803916at2"/>
<dbReference type="AlphaFoldDB" id="A0A150XAT3"/>
<dbReference type="GO" id="GO:0016874">
    <property type="term" value="F:ligase activity"/>
    <property type="evidence" value="ECO:0007669"/>
    <property type="project" value="UniProtKB-KW"/>
</dbReference>
<gene>
    <name evidence="2" type="ORF">AWW68_08305</name>
</gene>
<feature type="domain" description="Metallo-beta-lactamase" evidence="1">
    <location>
        <begin position="9"/>
        <end position="122"/>
    </location>
</feature>
<dbReference type="PANTHER" id="PTHR11203:SF49">
    <property type="entry name" value="BLL1145 PROTEIN"/>
    <property type="match status" value="1"/>
</dbReference>
<proteinExistence type="predicted"/>
<reference evidence="2 3" key="1">
    <citation type="submission" date="2016-01" db="EMBL/GenBank/DDBJ databases">
        <title>Genome sequencing of Roseivirga spongicola UST030701-084.</title>
        <authorList>
            <person name="Selvaratnam C."/>
            <person name="Thevarajoo S."/>
            <person name="Goh K.M."/>
            <person name="Ee R."/>
            <person name="Chan K.-G."/>
            <person name="Chong C.S."/>
        </authorList>
    </citation>
    <scope>NUCLEOTIDE SEQUENCE [LARGE SCALE GENOMIC DNA]</scope>
    <source>
        <strain evidence="2 3">UST030701-084</strain>
    </source>
</reference>
<protein>
    <submittedName>
        <fullName evidence="2">DNA ligase-associated DEXH box helicase</fullName>
    </submittedName>
</protein>
<dbReference type="STRING" id="333140.AWW68_08305"/>
<dbReference type="Pfam" id="PF00753">
    <property type="entry name" value="Lactamase_B"/>
    <property type="match status" value="1"/>
</dbReference>
<keyword evidence="2" id="KW-0436">Ligase</keyword>
<name>A0A150XAT3_9BACT</name>
<dbReference type="EMBL" id="LRPC01000012">
    <property type="protein sequence ID" value="KYG75823.1"/>
    <property type="molecule type" value="Genomic_DNA"/>
</dbReference>
<sequence>MPLLQFNDSGIFCEQANVYIDPWKKVDRAIITHAHADHSRWGMKHYLAHHMSIPVMKLRLGQDISVQGIEYGEKLIINGVEFSLHPAGHIPGSAQIRVSYKGETWVVSGDYKTEADGISTPFEPVKCNTFITECTFGLPVYHWKPQEEIFNEINLWWKKNKEEGLTTFITAYSLGKAQRVIKNIDASIGKIFTHGAVENTNEALRVGGLKLPETIRVERGMDKNQFKGSLVVAPPSAINSPWMKQFKPASLGIASGWMQLRGTRRRRAADRGFALSDHADWNGLLSAIKATEAETVITTHGYTNVFSKYLNEIGIRSMEEKTLFTGESIDSTEEDKLEGEAA</sequence>
<evidence type="ECO:0000313" key="2">
    <source>
        <dbReference type="EMBL" id="KYG75823.1"/>
    </source>
</evidence>
<accession>A0A150XAT3</accession>
<comment type="caution">
    <text evidence="2">The sequence shown here is derived from an EMBL/GenBank/DDBJ whole genome shotgun (WGS) entry which is preliminary data.</text>
</comment>
<dbReference type="RefSeq" id="WP_068219772.1">
    <property type="nucleotide sequence ID" value="NZ_CP139724.1"/>
</dbReference>
<dbReference type="GO" id="GO:0004521">
    <property type="term" value="F:RNA endonuclease activity"/>
    <property type="evidence" value="ECO:0007669"/>
    <property type="project" value="TreeGrafter"/>
</dbReference>